<accession>A0A1F8CZW8</accession>
<keyword evidence="2" id="KW-0488">Methylation</keyword>
<evidence type="ECO:0000256" key="6">
    <source>
        <dbReference type="SAM" id="Phobius"/>
    </source>
</evidence>
<dbReference type="GO" id="GO:0015628">
    <property type="term" value="P:protein secretion by the type II secretion system"/>
    <property type="evidence" value="ECO:0007669"/>
    <property type="project" value="InterPro"/>
</dbReference>
<dbReference type="PANTHER" id="PTHR30093:SF44">
    <property type="entry name" value="TYPE II SECRETION SYSTEM CORE PROTEIN G"/>
    <property type="match status" value="1"/>
</dbReference>
<dbReference type="InterPro" id="IPR012902">
    <property type="entry name" value="N_methyl_site"/>
</dbReference>
<feature type="transmembrane region" description="Helical" evidence="6">
    <location>
        <begin position="29"/>
        <end position="47"/>
    </location>
</feature>
<dbReference type="SUPFAM" id="SSF54523">
    <property type="entry name" value="Pili subunits"/>
    <property type="match status" value="1"/>
</dbReference>
<sequence>MKVSLPNTKYSPRGEAGQLPDTGFTLVELLVVLAIIGVLATLIVGGFRSSQMRGRDAQRKSDLKQLAASVELYFSDYSKYPDSAGGLIAGCPAPSTSCSWGLSEFTDNKTTYFKVVPKDPVSSLNYYYRVVDSGTNQKFQLFAHLENSEDKNCLEGNCADPTVPGGVTCGSDACNFSVTSPNTIPSE</sequence>
<organism evidence="8 9">
    <name type="scientific">Candidatus Woesebacteria bacterium RIFOXYB1_FULL_40_26</name>
    <dbReference type="NCBI Taxonomy" id="1802539"/>
    <lineage>
        <taxon>Bacteria</taxon>
        <taxon>Candidatus Woeseibacteriota</taxon>
    </lineage>
</organism>
<dbReference type="AlphaFoldDB" id="A0A1F8CZW8"/>
<dbReference type="Pfam" id="PF07963">
    <property type="entry name" value="N_methyl"/>
    <property type="match status" value="1"/>
</dbReference>
<evidence type="ECO:0000256" key="2">
    <source>
        <dbReference type="ARBA" id="ARBA00022481"/>
    </source>
</evidence>
<gene>
    <name evidence="8" type="ORF">A2361_01995</name>
</gene>
<dbReference type="GO" id="GO:0016020">
    <property type="term" value="C:membrane"/>
    <property type="evidence" value="ECO:0007669"/>
    <property type="project" value="UniProtKB-SubCell"/>
</dbReference>
<dbReference type="GO" id="GO:0015627">
    <property type="term" value="C:type II protein secretion system complex"/>
    <property type="evidence" value="ECO:0007669"/>
    <property type="project" value="InterPro"/>
</dbReference>
<keyword evidence="4 6" id="KW-1133">Transmembrane helix</keyword>
<comment type="caution">
    <text evidence="8">The sequence shown here is derived from an EMBL/GenBank/DDBJ whole genome shotgun (WGS) entry which is preliminary data.</text>
</comment>
<reference evidence="8 9" key="1">
    <citation type="journal article" date="2016" name="Nat. Commun.">
        <title>Thousands of microbial genomes shed light on interconnected biogeochemical processes in an aquifer system.</title>
        <authorList>
            <person name="Anantharaman K."/>
            <person name="Brown C.T."/>
            <person name="Hug L.A."/>
            <person name="Sharon I."/>
            <person name="Castelle C.J."/>
            <person name="Probst A.J."/>
            <person name="Thomas B.C."/>
            <person name="Singh A."/>
            <person name="Wilkins M.J."/>
            <person name="Karaoz U."/>
            <person name="Brodie E.L."/>
            <person name="Williams K.H."/>
            <person name="Hubbard S.S."/>
            <person name="Banfield J.F."/>
        </authorList>
    </citation>
    <scope>NUCLEOTIDE SEQUENCE [LARGE SCALE GENOMIC DNA]</scope>
</reference>
<dbReference type="Proteomes" id="UP000178848">
    <property type="component" value="Unassembled WGS sequence"/>
</dbReference>
<evidence type="ECO:0000256" key="3">
    <source>
        <dbReference type="ARBA" id="ARBA00022692"/>
    </source>
</evidence>
<proteinExistence type="predicted"/>
<dbReference type="PROSITE" id="PS00409">
    <property type="entry name" value="PROKAR_NTER_METHYL"/>
    <property type="match status" value="1"/>
</dbReference>
<dbReference type="PRINTS" id="PR00813">
    <property type="entry name" value="BCTERIALGSPG"/>
</dbReference>
<dbReference type="InterPro" id="IPR000983">
    <property type="entry name" value="Bac_GSPG_pilin"/>
</dbReference>
<dbReference type="PANTHER" id="PTHR30093">
    <property type="entry name" value="GENERAL SECRETION PATHWAY PROTEIN G"/>
    <property type="match status" value="1"/>
</dbReference>
<evidence type="ECO:0000259" key="7">
    <source>
        <dbReference type="Pfam" id="PF08334"/>
    </source>
</evidence>
<name>A0A1F8CZW8_9BACT</name>
<feature type="domain" description="Type II secretion system protein GspG C-terminal" evidence="7">
    <location>
        <begin position="53"/>
        <end position="143"/>
    </location>
</feature>
<evidence type="ECO:0000256" key="5">
    <source>
        <dbReference type="ARBA" id="ARBA00023136"/>
    </source>
</evidence>
<evidence type="ECO:0000256" key="1">
    <source>
        <dbReference type="ARBA" id="ARBA00004167"/>
    </source>
</evidence>
<dbReference type="Gene3D" id="3.30.700.10">
    <property type="entry name" value="Glycoprotein, Type 4 Pilin"/>
    <property type="match status" value="1"/>
</dbReference>
<dbReference type="NCBIfam" id="TIGR02532">
    <property type="entry name" value="IV_pilin_GFxxxE"/>
    <property type="match status" value="1"/>
</dbReference>
<evidence type="ECO:0000256" key="4">
    <source>
        <dbReference type="ARBA" id="ARBA00022989"/>
    </source>
</evidence>
<dbReference type="Pfam" id="PF08334">
    <property type="entry name" value="T2SSG"/>
    <property type="match status" value="1"/>
</dbReference>
<keyword evidence="3 6" id="KW-0812">Transmembrane</keyword>
<dbReference type="InterPro" id="IPR013545">
    <property type="entry name" value="T2SS_protein-GspG_C"/>
</dbReference>
<dbReference type="InterPro" id="IPR045584">
    <property type="entry name" value="Pilin-like"/>
</dbReference>
<dbReference type="EMBL" id="MGHZ01000001">
    <property type="protein sequence ID" value="OGM81841.1"/>
    <property type="molecule type" value="Genomic_DNA"/>
</dbReference>
<evidence type="ECO:0000313" key="9">
    <source>
        <dbReference type="Proteomes" id="UP000178848"/>
    </source>
</evidence>
<evidence type="ECO:0000313" key="8">
    <source>
        <dbReference type="EMBL" id="OGM81841.1"/>
    </source>
</evidence>
<comment type="subcellular location">
    <subcellularLocation>
        <location evidence="1">Membrane</location>
        <topology evidence="1">Single-pass membrane protein</topology>
    </subcellularLocation>
</comment>
<keyword evidence="5 6" id="KW-0472">Membrane</keyword>
<protein>
    <recommendedName>
        <fullName evidence="7">Type II secretion system protein GspG C-terminal domain-containing protein</fullName>
    </recommendedName>
</protein>